<evidence type="ECO:0000256" key="10">
    <source>
        <dbReference type="SAM" id="Phobius"/>
    </source>
</evidence>
<dbReference type="InterPro" id="IPR003661">
    <property type="entry name" value="HisK_dim/P_dom"/>
</dbReference>
<keyword evidence="10" id="KW-0472">Membrane</keyword>
<evidence type="ECO:0000256" key="2">
    <source>
        <dbReference type="ARBA" id="ARBA00004651"/>
    </source>
</evidence>
<dbReference type="PANTHER" id="PTHR44936:SF10">
    <property type="entry name" value="SENSOR PROTEIN RSTB"/>
    <property type="match status" value="1"/>
</dbReference>
<dbReference type="SMART" id="SM00304">
    <property type="entry name" value="HAMP"/>
    <property type="match status" value="1"/>
</dbReference>
<dbReference type="InterPro" id="IPR003594">
    <property type="entry name" value="HATPase_dom"/>
</dbReference>
<organism evidence="13 14">
    <name type="scientific">Thiomonas bhubaneswarensis</name>
    <dbReference type="NCBI Taxonomy" id="339866"/>
    <lineage>
        <taxon>Bacteria</taxon>
        <taxon>Pseudomonadati</taxon>
        <taxon>Pseudomonadota</taxon>
        <taxon>Betaproteobacteria</taxon>
        <taxon>Burkholderiales</taxon>
        <taxon>Thiomonas</taxon>
    </lineage>
</organism>
<keyword evidence="7" id="KW-0547">Nucleotide-binding</keyword>
<dbReference type="SUPFAM" id="SSF55874">
    <property type="entry name" value="ATPase domain of HSP90 chaperone/DNA topoisomerase II/histidine kinase"/>
    <property type="match status" value="1"/>
</dbReference>
<dbReference type="CDD" id="cd06225">
    <property type="entry name" value="HAMP"/>
    <property type="match status" value="1"/>
</dbReference>
<keyword evidence="14" id="KW-1185">Reference proteome</keyword>
<dbReference type="Pfam" id="PF02518">
    <property type="entry name" value="HATPase_c"/>
    <property type="match status" value="1"/>
</dbReference>
<dbReference type="InterPro" id="IPR036097">
    <property type="entry name" value="HisK_dim/P_sf"/>
</dbReference>
<dbReference type="Gene3D" id="3.30.565.10">
    <property type="entry name" value="Histidine kinase-like ATPase, C-terminal domain"/>
    <property type="match status" value="1"/>
</dbReference>
<keyword evidence="6" id="KW-0808">Transferase</keyword>
<keyword evidence="8 13" id="KW-0418">Kinase</keyword>
<dbReference type="Proteomes" id="UP000183649">
    <property type="component" value="Unassembled WGS sequence"/>
</dbReference>
<dbReference type="SMART" id="SM00387">
    <property type="entry name" value="HATPase_c"/>
    <property type="match status" value="1"/>
</dbReference>
<evidence type="ECO:0000259" key="11">
    <source>
        <dbReference type="PROSITE" id="PS50109"/>
    </source>
</evidence>
<dbReference type="SUPFAM" id="SSF158472">
    <property type="entry name" value="HAMP domain-like"/>
    <property type="match status" value="1"/>
</dbReference>
<dbReference type="PROSITE" id="PS50109">
    <property type="entry name" value="HIS_KIN"/>
    <property type="match status" value="1"/>
</dbReference>
<reference evidence="14" key="1">
    <citation type="submission" date="2015-08" db="EMBL/GenBank/DDBJ databases">
        <authorList>
            <person name="Varghese N."/>
        </authorList>
    </citation>
    <scope>NUCLEOTIDE SEQUENCE [LARGE SCALE GENOMIC DNA]</scope>
    <source>
        <strain evidence="14">DSM 18181</strain>
    </source>
</reference>
<dbReference type="InterPro" id="IPR004358">
    <property type="entry name" value="Sig_transdc_His_kin-like_C"/>
</dbReference>
<dbReference type="GO" id="GO:0000155">
    <property type="term" value="F:phosphorelay sensor kinase activity"/>
    <property type="evidence" value="ECO:0007669"/>
    <property type="project" value="InterPro"/>
</dbReference>
<keyword evidence="4" id="KW-1003">Cell membrane</keyword>
<evidence type="ECO:0000259" key="12">
    <source>
        <dbReference type="PROSITE" id="PS50885"/>
    </source>
</evidence>
<dbReference type="Pfam" id="PF00672">
    <property type="entry name" value="HAMP"/>
    <property type="match status" value="1"/>
</dbReference>
<evidence type="ECO:0000256" key="1">
    <source>
        <dbReference type="ARBA" id="ARBA00000085"/>
    </source>
</evidence>
<sequence>MRRDPRLIDTWLRTPSLRRQTVRAMLVLVLGLECAFATVALLFVLQPMAQRSAHDLAGLMVLSANTWAELPPGTRPAFERELQQHYRLSLQPGMAAPADQGLIHGFYIGYLESALRQRLGHAVYFDKRVDAQGHVWLWTSIPAGGRDIGVGVDNSRIQTQPLRALLLGLLLTLPIAIVLALWWARRITRPVEAMERAAAKLARGDVPQRLPEGGSRELARLTAHFNQMAQRIDDLLQARTVLLAGVSHDLRTPLARIRLALELQRMQPSDARLDQIERDVLAMDRLIGDVLQLARGLQMQAPQELELLPWLEQRRQEHADWAQAQGCTLDVQCPADLHAWVDVSALQRVVDNLLGNAVRHAPGSITLRAEPAPEQGWVRLSIDDRGPGIAADQLQAVFEPFVRLDKARTPGAGSGLGLAIVRQLAQQHGWPTGLQAREGGGLQAWVDVPEKPSA</sequence>
<name>A0A0K6I9S1_9BURK</name>
<evidence type="ECO:0000256" key="8">
    <source>
        <dbReference type="ARBA" id="ARBA00022777"/>
    </source>
</evidence>
<gene>
    <name evidence="13" type="ORF">Ga0061069_110142</name>
</gene>
<evidence type="ECO:0000256" key="5">
    <source>
        <dbReference type="ARBA" id="ARBA00022553"/>
    </source>
</evidence>
<dbReference type="EMBL" id="CYHF01000010">
    <property type="protein sequence ID" value="CUA99890.1"/>
    <property type="molecule type" value="Genomic_DNA"/>
</dbReference>
<comment type="subcellular location">
    <subcellularLocation>
        <location evidence="2">Cell membrane</location>
        <topology evidence="2">Multi-pass membrane protein</topology>
    </subcellularLocation>
</comment>
<dbReference type="InterPro" id="IPR005467">
    <property type="entry name" value="His_kinase_dom"/>
</dbReference>
<dbReference type="InterPro" id="IPR050980">
    <property type="entry name" value="2C_sensor_his_kinase"/>
</dbReference>
<evidence type="ECO:0000256" key="4">
    <source>
        <dbReference type="ARBA" id="ARBA00022475"/>
    </source>
</evidence>
<evidence type="ECO:0000256" key="3">
    <source>
        <dbReference type="ARBA" id="ARBA00012438"/>
    </source>
</evidence>
<dbReference type="STRING" id="339866.GCA_001418255_02704"/>
<evidence type="ECO:0000256" key="7">
    <source>
        <dbReference type="ARBA" id="ARBA00022741"/>
    </source>
</evidence>
<dbReference type="Pfam" id="PF00512">
    <property type="entry name" value="HisKA"/>
    <property type="match status" value="1"/>
</dbReference>
<feature type="transmembrane region" description="Helical" evidence="10">
    <location>
        <begin position="164"/>
        <end position="184"/>
    </location>
</feature>
<keyword evidence="10" id="KW-1133">Transmembrane helix</keyword>
<keyword evidence="10" id="KW-0812">Transmembrane</keyword>
<dbReference type="AlphaFoldDB" id="A0A0K6I9S1"/>
<proteinExistence type="predicted"/>
<dbReference type="GO" id="GO:0005524">
    <property type="term" value="F:ATP binding"/>
    <property type="evidence" value="ECO:0007669"/>
    <property type="project" value="UniProtKB-KW"/>
</dbReference>
<dbReference type="PRINTS" id="PR00344">
    <property type="entry name" value="BCTRLSENSOR"/>
</dbReference>
<dbReference type="GO" id="GO:0005886">
    <property type="term" value="C:plasma membrane"/>
    <property type="evidence" value="ECO:0007669"/>
    <property type="project" value="UniProtKB-SubCell"/>
</dbReference>
<keyword evidence="9" id="KW-0067">ATP-binding</keyword>
<dbReference type="InterPro" id="IPR036890">
    <property type="entry name" value="HATPase_C_sf"/>
</dbReference>
<accession>A0A0K6I9S1</accession>
<dbReference type="SMART" id="SM00388">
    <property type="entry name" value="HisKA"/>
    <property type="match status" value="1"/>
</dbReference>
<keyword evidence="5" id="KW-0597">Phosphoprotein</keyword>
<dbReference type="OrthoDB" id="9804645at2"/>
<feature type="domain" description="Histidine kinase" evidence="11">
    <location>
        <begin position="245"/>
        <end position="452"/>
    </location>
</feature>
<dbReference type="SUPFAM" id="SSF47384">
    <property type="entry name" value="Homodimeric domain of signal transducing histidine kinase"/>
    <property type="match status" value="1"/>
</dbReference>
<evidence type="ECO:0000256" key="9">
    <source>
        <dbReference type="ARBA" id="ARBA00022840"/>
    </source>
</evidence>
<feature type="transmembrane region" description="Helical" evidence="10">
    <location>
        <begin position="21"/>
        <end position="45"/>
    </location>
</feature>
<dbReference type="PROSITE" id="PS50885">
    <property type="entry name" value="HAMP"/>
    <property type="match status" value="1"/>
</dbReference>
<dbReference type="InterPro" id="IPR003660">
    <property type="entry name" value="HAMP_dom"/>
</dbReference>
<dbReference type="Gene3D" id="1.10.8.500">
    <property type="entry name" value="HAMP domain in histidine kinase"/>
    <property type="match status" value="1"/>
</dbReference>
<dbReference type="Gene3D" id="1.10.287.130">
    <property type="match status" value="1"/>
</dbReference>
<evidence type="ECO:0000313" key="13">
    <source>
        <dbReference type="EMBL" id="CUA99890.1"/>
    </source>
</evidence>
<dbReference type="CDD" id="cd00082">
    <property type="entry name" value="HisKA"/>
    <property type="match status" value="1"/>
</dbReference>
<dbReference type="EC" id="2.7.13.3" evidence="3"/>
<comment type="catalytic activity">
    <reaction evidence="1">
        <text>ATP + protein L-histidine = ADP + protein N-phospho-L-histidine.</text>
        <dbReference type="EC" id="2.7.13.3"/>
    </reaction>
</comment>
<dbReference type="PANTHER" id="PTHR44936">
    <property type="entry name" value="SENSOR PROTEIN CREC"/>
    <property type="match status" value="1"/>
</dbReference>
<dbReference type="RefSeq" id="WP_055451527.1">
    <property type="nucleotide sequence ID" value="NZ_CYHF01000010.1"/>
</dbReference>
<evidence type="ECO:0000256" key="6">
    <source>
        <dbReference type="ARBA" id="ARBA00022679"/>
    </source>
</evidence>
<protein>
    <recommendedName>
        <fullName evidence="3">histidine kinase</fullName>
        <ecNumber evidence="3">2.7.13.3</ecNumber>
    </recommendedName>
</protein>
<feature type="domain" description="HAMP" evidence="12">
    <location>
        <begin position="185"/>
        <end position="237"/>
    </location>
</feature>
<evidence type="ECO:0000313" key="14">
    <source>
        <dbReference type="Proteomes" id="UP000183649"/>
    </source>
</evidence>